<reference evidence="1" key="1">
    <citation type="journal article" date="2023" name="Plant J.">
        <title>The genome of the king protea, Protea cynaroides.</title>
        <authorList>
            <person name="Chang J."/>
            <person name="Duong T.A."/>
            <person name="Schoeman C."/>
            <person name="Ma X."/>
            <person name="Roodt D."/>
            <person name="Barker N."/>
            <person name="Li Z."/>
            <person name="Van de Peer Y."/>
            <person name="Mizrachi E."/>
        </authorList>
    </citation>
    <scope>NUCLEOTIDE SEQUENCE</scope>
    <source>
        <tissue evidence="1">Young leaves</tissue>
    </source>
</reference>
<name>A0A9Q0HBY5_9MAGN</name>
<accession>A0A9Q0HBY5</accession>
<proteinExistence type="predicted"/>
<organism evidence="1 2">
    <name type="scientific">Protea cynaroides</name>
    <dbReference type="NCBI Taxonomy" id="273540"/>
    <lineage>
        <taxon>Eukaryota</taxon>
        <taxon>Viridiplantae</taxon>
        <taxon>Streptophyta</taxon>
        <taxon>Embryophyta</taxon>
        <taxon>Tracheophyta</taxon>
        <taxon>Spermatophyta</taxon>
        <taxon>Magnoliopsida</taxon>
        <taxon>Proteales</taxon>
        <taxon>Proteaceae</taxon>
        <taxon>Protea</taxon>
    </lineage>
</organism>
<dbReference type="AlphaFoldDB" id="A0A9Q0HBY5"/>
<evidence type="ECO:0000313" key="2">
    <source>
        <dbReference type="Proteomes" id="UP001141806"/>
    </source>
</evidence>
<keyword evidence="2" id="KW-1185">Reference proteome</keyword>
<dbReference type="EMBL" id="JAMYWD010000008">
    <property type="protein sequence ID" value="KAJ4963741.1"/>
    <property type="molecule type" value="Genomic_DNA"/>
</dbReference>
<protein>
    <submittedName>
        <fullName evidence="1">Uncharacterized protein</fullName>
    </submittedName>
</protein>
<evidence type="ECO:0000313" key="1">
    <source>
        <dbReference type="EMBL" id="KAJ4963741.1"/>
    </source>
</evidence>
<comment type="caution">
    <text evidence="1">The sequence shown here is derived from an EMBL/GenBank/DDBJ whole genome shotgun (WGS) entry which is preliminary data.</text>
</comment>
<gene>
    <name evidence="1" type="ORF">NE237_023680</name>
</gene>
<sequence>MTLVLLSTFFFFKSILTISFFMNKISNYLSISGGNLTAIDCKDRKQGHRSSCAHLILFYLFVRLNIGLTPKKVEDRIQIPALGFLQKNISVYLKDRNGPVVLSVTANKRNQKDINGYLKLNHEGREVEQDGEGRIRLFCSTSKWYRGGRRH</sequence>
<dbReference type="Proteomes" id="UP001141806">
    <property type="component" value="Unassembled WGS sequence"/>
</dbReference>